<dbReference type="GO" id="GO:0016491">
    <property type="term" value="F:oxidoreductase activity"/>
    <property type="evidence" value="ECO:0007669"/>
    <property type="project" value="InterPro"/>
</dbReference>
<dbReference type="InterPro" id="IPR044053">
    <property type="entry name" value="AsaB-like"/>
</dbReference>
<organism evidence="3 4">
    <name type="scientific">Lachnellula suecica</name>
    <dbReference type="NCBI Taxonomy" id="602035"/>
    <lineage>
        <taxon>Eukaryota</taxon>
        <taxon>Fungi</taxon>
        <taxon>Dikarya</taxon>
        <taxon>Ascomycota</taxon>
        <taxon>Pezizomycotina</taxon>
        <taxon>Leotiomycetes</taxon>
        <taxon>Helotiales</taxon>
        <taxon>Lachnaceae</taxon>
        <taxon>Lachnellula</taxon>
    </lineage>
</organism>
<dbReference type="PANTHER" id="PTHR34598">
    <property type="entry name" value="BLL6449 PROTEIN"/>
    <property type="match status" value="1"/>
</dbReference>
<protein>
    <submittedName>
        <fullName evidence="3">Aspirochlorine biosynthesis protein N</fullName>
    </submittedName>
</protein>
<dbReference type="Proteomes" id="UP000469558">
    <property type="component" value="Unassembled WGS sequence"/>
</dbReference>
<comment type="similarity">
    <text evidence="1">Belongs to the asaB hydroxylase/desaturase family.</text>
</comment>
<gene>
    <name evidence="3" type="primary">aclN_1</name>
    <name evidence="3" type="ORF">LSUE1_G006512</name>
</gene>
<keyword evidence="4" id="KW-1185">Reference proteome</keyword>
<evidence type="ECO:0000313" key="3">
    <source>
        <dbReference type="EMBL" id="TVY67471.1"/>
    </source>
</evidence>
<dbReference type="OrthoDB" id="412788at2759"/>
<accession>A0A8T9BZQ1</accession>
<sequence>MASAATQRQFDAFSAPHLHPNPTLEVKNTTKPLNFPRDVTTTLYYHKPNEDGSPPAPSYVGRPETYERPVNSHTVTVHDIRGSEKNYGLDKTGFEIVKYESEEKDFVDEEAIKSIYYKEVEQILKQATGANRVLIFDHTIRRASNTGGAPLRGPVQRVHIDQSYKASAQRVEHHLPAEAETLLQGRHQIINVWRPIRTIRKDPLGVADANSVSDDDLVPVGLIYPDRAGETCSVKYQPSHRWHYLNEQTPAEVMLIKCFDSKTDGRARRVPHSAFVDEERESEDTRESIEVRALVFG</sequence>
<reference evidence="3 4" key="1">
    <citation type="submission" date="2018-05" db="EMBL/GenBank/DDBJ databases">
        <title>Genome sequencing and assembly of the regulated plant pathogen Lachnellula willkommii and related sister species for the development of diagnostic species identification markers.</title>
        <authorList>
            <person name="Giroux E."/>
            <person name="Bilodeau G."/>
        </authorList>
    </citation>
    <scope>NUCLEOTIDE SEQUENCE [LARGE SCALE GENOMIC DNA]</scope>
    <source>
        <strain evidence="3 4">CBS 268.59</strain>
    </source>
</reference>
<evidence type="ECO:0000256" key="2">
    <source>
        <dbReference type="SAM" id="MobiDB-lite"/>
    </source>
</evidence>
<dbReference type="NCBIfam" id="NF041278">
    <property type="entry name" value="CmcJ_NvfI_EfuI"/>
    <property type="match status" value="1"/>
</dbReference>
<dbReference type="PANTHER" id="PTHR34598:SF3">
    <property type="entry name" value="OXIDOREDUCTASE AN1597"/>
    <property type="match status" value="1"/>
</dbReference>
<comment type="caution">
    <text evidence="3">The sequence shown here is derived from an EMBL/GenBank/DDBJ whole genome shotgun (WGS) entry which is preliminary data.</text>
</comment>
<name>A0A8T9BZQ1_9HELO</name>
<feature type="region of interest" description="Disordered" evidence="2">
    <location>
        <begin position="1"/>
        <end position="32"/>
    </location>
</feature>
<dbReference type="EMBL" id="QGMK01001548">
    <property type="protein sequence ID" value="TVY67471.1"/>
    <property type="molecule type" value="Genomic_DNA"/>
</dbReference>
<feature type="region of interest" description="Disordered" evidence="2">
    <location>
        <begin position="45"/>
        <end position="70"/>
    </location>
</feature>
<evidence type="ECO:0000256" key="1">
    <source>
        <dbReference type="ARBA" id="ARBA00023604"/>
    </source>
</evidence>
<evidence type="ECO:0000313" key="4">
    <source>
        <dbReference type="Proteomes" id="UP000469558"/>
    </source>
</evidence>
<dbReference type="AlphaFoldDB" id="A0A8T9BZQ1"/>
<proteinExistence type="inferred from homology"/>